<dbReference type="InterPro" id="IPR047057">
    <property type="entry name" value="MerR_fam"/>
</dbReference>
<dbReference type="EMBL" id="CP100390">
    <property type="protein sequence ID" value="UZE96806.1"/>
    <property type="molecule type" value="Genomic_DNA"/>
</dbReference>
<reference evidence="5" key="1">
    <citation type="submission" date="2022-06" db="EMBL/GenBank/DDBJ databases">
        <title>Alkalimarinus sp. nov., isolated from gut of a Alitta virens.</title>
        <authorList>
            <person name="Yang A.I."/>
            <person name="Shin N.-R."/>
        </authorList>
    </citation>
    <scope>NUCLEOTIDE SEQUENCE</scope>
    <source>
        <strain evidence="5">A2M4</strain>
    </source>
</reference>
<dbReference type="Gene3D" id="1.10.1660.10">
    <property type="match status" value="1"/>
</dbReference>
<evidence type="ECO:0000313" key="6">
    <source>
        <dbReference type="Proteomes" id="UP001163739"/>
    </source>
</evidence>
<evidence type="ECO:0000256" key="2">
    <source>
        <dbReference type="ARBA" id="ARBA00023125"/>
    </source>
</evidence>
<dbReference type="SMART" id="SM00422">
    <property type="entry name" value="HTH_MERR"/>
    <property type="match status" value="1"/>
</dbReference>
<keyword evidence="6" id="KW-1185">Reference proteome</keyword>
<dbReference type="Pfam" id="PF13411">
    <property type="entry name" value="MerR_1"/>
    <property type="match status" value="1"/>
</dbReference>
<keyword evidence="1" id="KW-0805">Transcription regulation</keyword>
<dbReference type="PANTHER" id="PTHR30204">
    <property type="entry name" value="REDOX-CYCLING DRUG-SENSING TRANSCRIPTIONAL ACTIVATOR SOXR"/>
    <property type="match status" value="1"/>
</dbReference>
<feature type="domain" description="HTH merR-type" evidence="4">
    <location>
        <begin position="12"/>
        <end position="81"/>
    </location>
</feature>
<proteinExistence type="predicted"/>
<dbReference type="Proteomes" id="UP001163739">
    <property type="component" value="Chromosome"/>
</dbReference>
<keyword evidence="2" id="KW-0238">DNA-binding</keyword>
<protein>
    <submittedName>
        <fullName evidence="5">MerR family transcriptional regulator</fullName>
    </submittedName>
</protein>
<sequence>MSQPDYQAASIRFPIRELSARTKVNTVTIRAWERRYGLLNPERTNKGHRLYSDADVATIEKILALVARGVPLGKVKTLLTEEQTDEQYDTADTWAEPIAKLVAAIQSFSSSRIEHLIDEYFLNYPPSICREQLIEPTLELLAHGDDKKATYLFAESELVRYAVLRLNTKVTQHKHPLLMLFCGDHTPLWRLALMAMELADAGFKVQLITRPFSVDACVEITEKSQRSVSIYYQDGLWRKNEAETVAQLLLSNNNLMLVGTAAILAGLEDKQKVFNDLGQCARVLLEKPQV</sequence>
<evidence type="ECO:0000256" key="1">
    <source>
        <dbReference type="ARBA" id="ARBA00023015"/>
    </source>
</evidence>
<organism evidence="5 6">
    <name type="scientific">Alkalimarinus alittae</name>
    <dbReference type="NCBI Taxonomy" id="2961619"/>
    <lineage>
        <taxon>Bacteria</taxon>
        <taxon>Pseudomonadati</taxon>
        <taxon>Pseudomonadota</taxon>
        <taxon>Gammaproteobacteria</taxon>
        <taxon>Alteromonadales</taxon>
        <taxon>Alteromonadaceae</taxon>
        <taxon>Alkalimarinus</taxon>
    </lineage>
</organism>
<dbReference type="InterPro" id="IPR000551">
    <property type="entry name" value="MerR-type_HTH_dom"/>
</dbReference>
<evidence type="ECO:0000259" key="4">
    <source>
        <dbReference type="PROSITE" id="PS50937"/>
    </source>
</evidence>
<accession>A0ABY6N3V0</accession>
<dbReference type="InterPro" id="IPR009061">
    <property type="entry name" value="DNA-bd_dom_put_sf"/>
</dbReference>
<dbReference type="CDD" id="cd01104">
    <property type="entry name" value="HTH_MlrA-CarA"/>
    <property type="match status" value="1"/>
</dbReference>
<evidence type="ECO:0000256" key="3">
    <source>
        <dbReference type="ARBA" id="ARBA00023163"/>
    </source>
</evidence>
<name>A0ABY6N3V0_9ALTE</name>
<dbReference type="PROSITE" id="PS50937">
    <property type="entry name" value="HTH_MERR_2"/>
    <property type="match status" value="1"/>
</dbReference>
<dbReference type="PANTHER" id="PTHR30204:SF67">
    <property type="entry name" value="HTH-TYPE TRANSCRIPTIONAL REGULATOR MLRA-RELATED"/>
    <property type="match status" value="1"/>
</dbReference>
<dbReference type="RefSeq" id="WP_265048291.1">
    <property type="nucleotide sequence ID" value="NZ_CP100390.1"/>
</dbReference>
<gene>
    <name evidence="5" type="ORF">NKI27_03375</name>
</gene>
<keyword evidence="3" id="KW-0804">Transcription</keyword>
<dbReference type="SUPFAM" id="SSF46955">
    <property type="entry name" value="Putative DNA-binding domain"/>
    <property type="match status" value="1"/>
</dbReference>
<evidence type="ECO:0000313" key="5">
    <source>
        <dbReference type="EMBL" id="UZE96806.1"/>
    </source>
</evidence>